<dbReference type="AlphaFoldDB" id="F6G8K9"/>
<feature type="region of interest" description="Disordered" evidence="1">
    <location>
        <begin position="27"/>
        <end position="90"/>
    </location>
</feature>
<dbReference type="Proteomes" id="UP000007953">
    <property type="component" value="Plasmid megaplasmid"/>
</dbReference>
<geneLocation type="plasmid" evidence="3"/>
<evidence type="ECO:0000313" key="2">
    <source>
        <dbReference type="EMBL" id="AEG71100.1"/>
    </source>
</evidence>
<dbReference type="HOGENOM" id="CLU_188439_0_0_4"/>
<keyword evidence="2" id="KW-0614">Plasmid</keyword>
<evidence type="ECO:0000313" key="3">
    <source>
        <dbReference type="Proteomes" id="UP000007953"/>
    </source>
</evidence>
<evidence type="ECO:0000256" key="1">
    <source>
        <dbReference type="SAM" id="MobiDB-lite"/>
    </source>
</evidence>
<sequence>MGNRSSVLAHGTLALPILESGQTCLENAMPDDRVSPTPVPANPHPPVPDSHDEALLDEGLEETFPASDPVSIDTGKHDVVPNAPGAASKP</sequence>
<reference evidence="2 3" key="1">
    <citation type="journal article" date="2011" name="J. Bacteriol.">
        <title>Complete genome sequence of the plant pathogen Ralstonia solanacearum strain Po82.</title>
        <authorList>
            <person name="Xu J."/>
            <person name="Zheng H.J."/>
            <person name="Liu L."/>
            <person name="Pan Z.C."/>
            <person name="Prior P."/>
            <person name="Tang B."/>
            <person name="Xu J.S."/>
            <person name="Zhang H."/>
            <person name="Tian Q."/>
            <person name="Zhang L.Q."/>
            <person name="Feng J."/>
        </authorList>
    </citation>
    <scope>NUCLEOTIDE SEQUENCE [LARGE SCALE GENOMIC DNA]</scope>
    <source>
        <strain evidence="3">Po82</strain>
    </source>
</reference>
<accession>F6G8K9</accession>
<proteinExistence type="predicted"/>
<name>F6G8K9_RALS8</name>
<organism evidence="2 3">
    <name type="scientific">Ralstonia solanacearum (strain Po82)</name>
    <dbReference type="NCBI Taxonomy" id="1031711"/>
    <lineage>
        <taxon>Bacteria</taxon>
        <taxon>Pseudomonadati</taxon>
        <taxon>Pseudomonadota</taxon>
        <taxon>Betaproteobacteria</taxon>
        <taxon>Burkholderiales</taxon>
        <taxon>Burkholderiaceae</taxon>
        <taxon>Ralstonia</taxon>
        <taxon>Ralstonia solanacearum species complex</taxon>
    </lineage>
</organism>
<dbReference type="EMBL" id="CP002820">
    <property type="protein sequence ID" value="AEG71100.1"/>
    <property type="molecule type" value="Genomic_DNA"/>
</dbReference>
<gene>
    <name evidence="2" type="ordered locus">RSPO_m00461</name>
</gene>
<dbReference type="KEGG" id="rsn:RSPO_m00461"/>
<feature type="compositionally biased region" description="Pro residues" evidence="1">
    <location>
        <begin position="37"/>
        <end position="48"/>
    </location>
</feature>
<dbReference type="PATRIC" id="fig|1031711.3.peg.3701"/>
<protein>
    <submittedName>
        <fullName evidence="2">Uncharacterized protein</fullName>
    </submittedName>
</protein>